<dbReference type="OrthoDB" id="1100174at2"/>
<dbReference type="InterPro" id="IPR021354">
    <property type="entry name" value="DUF2975"/>
</dbReference>
<dbReference type="PATRIC" id="fig|135735.6.peg.1725"/>
<dbReference type="GeneID" id="93703566"/>
<reference evidence="2" key="2">
    <citation type="submission" date="2015-06" db="EMBL/GenBank/DDBJ databases">
        <title>Genome Sequence of Bacillus endophyticus and Analysis of its Companion Mechanism in the Ketogulonigenium vulgare-Bacillus strain Consortium.</title>
        <authorList>
            <person name="Jia N."/>
            <person name="Du J."/>
            <person name="Ding M.-Z."/>
            <person name="Gao F."/>
            <person name="Yuan Y.-J."/>
        </authorList>
    </citation>
    <scope>NUCLEOTIDE SEQUENCE [LARGE SCALE GENOMIC DNA]</scope>
    <source>
        <strain evidence="2">Hbe603</strain>
    </source>
</reference>
<keyword evidence="2" id="KW-1185">Reference proteome</keyword>
<accession>A0A0H4KER9</accession>
<dbReference type="KEGG" id="beo:BEH_08385"/>
<dbReference type="Pfam" id="PF11188">
    <property type="entry name" value="DUF2975"/>
    <property type="match status" value="1"/>
</dbReference>
<dbReference type="RefSeq" id="WP_040058054.1">
    <property type="nucleotide sequence ID" value="NZ_CP011974.1"/>
</dbReference>
<name>A0A1X7G2C7_9BACI</name>
<dbReference type="EMBL" id="CP011974">
    <property type="protein sequence ID" value="AKO92115.1"/>
    <property type="molecule type" value="Genomic_DNA"/>
</dbReference>
<proteinExistence type="predicted"/>
<organism evidence="1 2">
    <name type="scientific">Priestia filamentosa</name>
    <dbReference type="NCBI Taxonomy" id="1402861"/>
    <lineage>
        <taxon>Bacteria</taxon>
        <taxon>Bacillati</taxon>
        <taxon>Bacillota</taxon>
        <taxon>Bacilli</taxon>
        <taxon>Bacillales</taxon>
        <taxon>Bacillaceae</taxon>
        <taxon>Priestia</taxon>
    </lineage>
</organism>
<evidence type="ECO:0000313" key="2">
    <source>
        <dbReference type="Proteomes" id="UP000036202"/>
    </source>
</evidence>
<protein>
    <submittedName>
        <fullName evidence="1">Uncharacterized protein</fullName>
    </submittedName>
</protein>
<sequence>MNKGTTFFLKIAVILMGIPVLALCIFLVPEVGSYAAELYPDMAYIKYLIFIDLYAAAIPFYIALYQAFKLLSYIDKNKAFSIISVKALKNIKYCAITISILYVGGMPLLYLIAEKDDAPGIILIGLVIIFASMVIGVFAAVLQKLLKEAIDIKSENDLTV</sequence>
<dbReference type="AlphaFoldDB" id="A0A1X7G2C7"/>
<evidence type="ECO:0000313" key="1">
    <source>
        <dbReference type="EMBL" id="AKO92115.1"/>
    </source>
</evidence>
<accession>A0A1X7G2C7</accession>
<reference evidence="1 2" key="1">
    <citation type="journal article" date="2015" name="PLoS ONE">
        <title>Genome Sequence of Bacillus endophyticus and Analysis of Its Companion Mechanism in the Ketogulonigenium vulgare-Bacillus Strain Consortium.</title>
        <authorList>
            <person name="Jia N."/>
            <person name="Du J."/>
            <person name="Ding M.Z."/>
            <person name="Gao F."/>
            <person name="Yuan Y.J."/>
        </authorList>
    </citation>
    <scope>NUCLEOTIDE SEQUENCE [LARGE SCALE GENOMIC DNA]</scope>
    <source>
        <strain evidence="1 2">Hbe603</strain>
    </source>
</reference>
<gene>
    <name evidence="1" type="ORF">BEH_08385</name>
</gene>
<dbReference type="Proteomes" id="UP000036202">
    <property type="component" value="Chromosome"/>
</dbReference>